<feature type="compositionally biased region" description="Low complexity" evidence="1">
    <location>
        <begin position="47"/>
        <end position="58"/>
    </location>
</feature>
<comment type="caution">
    <text evidence="2">The sequence shown here is derived from an EMBL/GenBank/DDBJ whole genome shotgun (WGS) entry which is preliminary data.</text>
</comment>
<accession>A0AAV7LWY3</accession>
<keyword evidence="3" id="KW-1185">Reference proteome</keyword>
<sequence length="169" mass="18845">MVVTPPTTKNTRLRALNQGRKVYAGRRAPRIFAYLKRKFPVASRSGARLQAQARPPQQLERKAAGEQPPPGTRNPADFLSRHARTATPQEAEEAQETEEYVRMAVERARPLPIPLGEVVTATAQDECLQLAIAATRTGNWRALQRPTPSEHKKLKPDCMHCSIYGKNSP</sequence>
<dbReference type="AlphaFoldDB" id="A0AAV7LWY3"/>
<feature type="region of interest" description="Disordered" evidence="1">
    <location>
        <begin position="44"/>
        <end position="98"/>
    </location>
</feature>
<name>A0AAV7LWY3_PLEWA</name>
<organism evidence="2 3">
    <name type="scientific">Pleurodeles waltl</name>
    <name type="common">Iberian ribbed newt</name>
    <dbReference type="NCBI Taxonomy" id="8319"/>
    <lineage>
        <taxon>Eukaryota</taxon>
        <taxon>Metazoa</taxon>
        <taxon>Chordata</taxon>
        <taxon>Craniata</taxon>
        <taxon>Vertebrata</taxon>
        <taxon>Euteleostomi</taxon>
        <taxon>Amphibia</taxon>
        <taxon>Batrachia</taxon>
        <taxon>Caudata</taxon>
        <taxon>Salamandroidea</taxon>
        <taxon>Salamandridae</taxon>
        <taxon>Pleurodelinae</taxon>
        <taxon>Pleurodeles</taxon>
    </lineage>
</organism>
<evidence type="ECO:0000313" key="3">
    <source>
        <dbReference type="Proteomes" id="UP001066276"/>
    </source>
</evidence>
<dbReference type="EMBL" id="JANPWB010000014">
    <property type="protein sequence ID" value="KAJ1095424.1"/>
    <property type="molecule type" value="Genomic_DNA"/>
</dbReference>
<evidence type="ECO:0000256" key="1">
    <source>
        <dbReference type="SAM" id="MobiDB-lite"/>
    </source>
</evidence>
<proteinExistence type="predicted"/>
<dbReference type="Proteomes" id="UP001066276">
    <property type="component" value="Chromosome 10"/>
</dbReference>
<protein>
    <submittedName>
        <fullName evidence="2">Uncharacterized protein</fullName>
    </submittedName>
</protein>
<evidence type="ECO:0000313" key="2">
    <source>
        <dbReference type="EMBL" id="KAJ1095424.1"/>
    </source>
</evidence>
<gene>
    <name evidence="2" type="ORF">NDU88_000587</name>
</gene>
<reference evidence="2" key="1">
    <citation type="journal article" date="2022" name="bioRxiv">
        <title>Sequencing and chromosome-scale assembly of the giantPleurodeles waltlgenome.</title>
        <authorList>
            <person name="Brown T."/>
            <person name="Elewa A."/>
            <person name="Iarovenko S."/>
            <person name="Subramanian E."/>
            <person name="Araus A.J."/>
            <person name="Petzold A."/>
            <person name="Susuki M."/>
            <person name="Suzuki K.-i.T."/>
            <person name="Hayashi T."/>
            <person name="Toyoda A."/>
            <person name="Oliveira C."/>
            <person name="Osipova E."/>
            <person name="Leigh N.D."/>
            <person name="Simon A."/>
            <person name="Yun M.H."/>
        </authorList>
    </citation>
    <scope>NUCLEOTIDE SEQUENCE</scope>
    <source>
        <strain evidence="2">20211129_DDA</strain>
        <tissue evidence="2">Liver</tissue>
    </source>
</reference>